<feature type="coiled-coil region" evidence="1">
    <location>
        <begin position="326"/>
        <end position="357"/>
    </location>
</feature>
<keyword evidence="1" id="KW-0175">Coiled coil</keyword>
<dbReference type="PANTHER" id="PTHR14787:SF1">
    <property type="entry name" value="ATPASE PAAT"/>
    <property type="match status" value="1"/>
</dbReference>
<dbReference type="InterPro" id="IPR028043">
    <property type="entry name" value="PAAT-like"/>
</dbReference>
<dbReference type="Pfam" id="PF14958">
    <property type="entry name" value="PAAT-like"/>
    <property type="match status" value="1"/>
</dbReference>
<accession>A0AAV4EBT8</accession>
<dbReference type="AlphaFoldDB" id="A0AAV4EBT8"/>
<evidence type="ECO:0000256" key="1">
    <source>
        <dbReference type="SAM" id="Coils"/>
    </source>
</evidence>
<dbReference type="EMBL" id="BMAT01000044">
    <property type="protein sequence ID" value="GFR58447.1"/>
    <property type="molecule type" value="Genomic_DNA"/>
</dbReference>
<comment type="caution">
    <text evidence="2">The sequence shown here is derived from an EMBL/GenBank/DDBJ whole genome shotgun (WGS) entry which is preliminary data.</text>
</comment>
<proteinExistence type="predicted"/>
<gene>
    <name evidence="2" type="ORF">ElyMa_000030000</name>
</gene>
<evidence type="ECO:0000313" key="2">
    <source>
        <dbReference type="EMBL" id="GFR58447.1"/>
    </source>
</evidence>
<dbReference type="PANTHER" id="PTHR14787">
    <property type="entry name" value="C10ORF188 FAMILY MEMBER"/>
    <property type="match status" value="1"/>
</dbReference>
<keyword evidence="3" id="KW-1185">Reference proteome</keyword>
<reference evidence="2 3" key="1">
    <citation type="journal article" date="2021" name="Elife">
        <title>Chloroplast acquisition without the gene transfer in kleptoplastic sea slugs, Plakobranchus ocellatus.</title>
        <authorList>
            <person name="Maeda T."/>
            <person name="Takahashi S."/>
            <person name="Yoshida T."/>
            <person name="Shimamura S."/>
            <person name="Takaki Y."/>
            <person name="Nagai Y."/>
            <person name="Toyoda A."/>
            <person name="Suzuki Y."/>
            <person name="Arimoto A."/>
            <person name="Ishii H."/>
            <person name="Satoh N."/>
            <person name="Nishiyama T."/>
            <person name="Hasebe M."/>
            <person name="Maruyama T."/>
            <person name="Minagawa J."/>
            <person name="Obokata J."/>
            <person name="Shigenobu S."/>
        </authorList>
    </citation>
    <scope>NUCLEOTIDE SEQUENCE [LARGE SCALE GENOMIC DNA]</scope>
</reference>
<evidence type="ECO:0000313" key="3">
    <source>
        <dbReference type="Proteomes" id="UP000762676"/>
    </source>
</evidence>
<organism evidence="2 3">
    <name type="scientific">Elysia marginata</name>
    <dbReference type="NCBI Taxonomy" id="1093978"/>
    <lineage>
        <taxon>Eukaryota</taxon>
        <taxon>Metazoa</taxon>
        <taxon>Spiralia</taxon>
        <taxon>Lophotrochozoa</taxon>
        <taxon>Mollusca</taxon>
        <taxon>Gastropoda</taxon>
        <taxon>Heterobranchia</taxon>
        <taxon>Euthyneura</taxon>
        <taxon>Panpulmonata</taxon>
        <taxon>Sacoglossa</taxon>
        <taxon>Placobranchoidea</taxon>
        <taxon>Plakobranchidae</taxon>
        <taxon>Elysia</taxon>
    </lineage>
</organism>
<dbReference type="Proteomes" id="UP000762676">
    <property type="component" value="Unassembled WGS sequence"/>
</dbReference>
<protein>
    <submittedName>
        <fullName evidence="2">Uncharacterized protein</fullName>
    </submittedName>
</protein>
<sequence length="379" mass="42315">MASNLCHVSSTWSSDRSPTYVTKFTYLDLTDLNEEGGHPSLQNDRVAEDIESNPQTQIWLTRVMSDEDSKHCIVDLTCPNPEFAQINGIFIVSESRTIEVSSAEKGYLTTLRGKKVVQRSQATSPRSSSVTLYSSFCHFEESYPSLIIKFLSLGDRTSFCVQNIRINMIQHGLQSPTVNGTLNVDRLKKDIEDMGNTMSDRAKDFMTTLEQYEKNKLGKMNSLLGSPLPSYPKGDSDNGLSSIMNSILGAGTMKSLASPNIGSDGDKPDLFSILNSVCGSVANLRVADQKHDEELCETDIECSARTSNTVENMDQHLQNPNVDLFTEKINILKSDLKEELSELRKEMITKVEDVKLELNQKLDTILTLLERLQPVEEIK</sequence>
<name>A0AAV4EBT8_9GAST</name>